<comment type="caution">
    <text evidence="7">The sequence shown here is derived from an EMBL/GenBank/DDBJ whole genome shotgun (WGS) entry which is preliminary data.</text>
</comment>
<dbReference type="EMBL" id="PPEA01000392">
    <property type="protein sequence ID" value="PQM47111.1"/>
    <property type="molecule type" value="Genomic_DNA"/>
</dbReference>
<evidence type="ECO:0000313" key="8">
    <source>
        <dbReference type="Proteomes" id="UP000238296"/>
    </source>
</evidence>
<dbReference type="GO" id="GO:0004725">
    <property type="term" value="F:protein tyrosine phosphatase activity"/>
    <property type="evidence" value="ECO:0007669"/>
    <property type="project" value="UniProtKB-EC"/>
</dbReference>
<evidence type="ECO:0000256" key="5">
    <source>
        <dbReference type="PIRSR" id="PIRSR617867-1"/>
    </source>
</evidence>
<gene>
    <name evidence="7" type="primary">ptpA</name>
    <name evidence="7" type="ORF">C1Y40_02719</name>
</gene>
<evidence type="ECO:0000259" key="6">
    <source>
        <dbReference type="SMART" id="SM00226"/>
    </source>
</evidence>
<reference evidence="7 8" key="1">
    <citation type="journal article" date="2017" name="Int. J. Syst. Evol. Microbiol.">
        <title>Mycobacterium talmoniae sp. nov., a slowly growing mycobacterium isolated from human respiratory samples.</title>
        <authorList>
            <person name="Davidson R.M."/>
            <person name="DeGroote M.A."/>
            <person name="Marola J.L."/>
            <person name="Buss S."/>
            <person name="Jones V."/>
            <person name="McNeil M.R."/>
            <person name="Freifeld A.G."/>
            <person name="Elaine Epperson L."/>
            <person name="Hasan N.A."/>
            <person name="Jackson M."/>
            <person name="Iwen P.C."/>
            <person name="Salfinger M."/>
            <person name="Strong M."/>
        </authorList>
    </citation>
    <scope>NUCLEOTIDE SEQUENCE [LARGE SCALE GENOMIC DNA]</scope>
    <source>
        <strain evidence="7 8">ATCC BAA-2683</strain>
    </source>
</reference>
<name>A0A2S8BK85_9MYCO</name>
<evidence type="ECO:0000313" key="7">
    <source>
        <dbReference type="EMBL" id="PQM47111.1"/>
    </source>
</evidence>
<feature type="active site" evidence="5">
    <location>
        <position position="37"/>
    </location>
</feature>
<dbReference type="CDD" id="cd16343">
    <property type="entry name" value="LMWPTP"/>
    <property type="match status" value="1"/>
</dbReference>
<keyword evidence="4" id="KW-0904">Protein phosphatase</keyword>
<feature type="domain" description="Phosphotyrosine protein phosphatase I" evidence="6">
    <location>
        <begin position="25"/>
        <end position="172"/>
    </location>
</feature>
<dbReference type="Pfam" id="PF01451">
    <property type="entry name" value="LMWPc"/>
    <property type="match status" value="1"/>
</dbReference>
<accession>A0A2S8BK85</accession>
<dbReference type="Gene3D" id="3.40.50.2300">
    <property type="match status" value="1"/>
</dbReference>
<protein>
    <recommendedName>
        <fullName evidence="2">protein-tyrosine-phosphatase</fullName>
        <ecNumber evidence="2">3.1.3.48</ecNumber>
    </recommendedName>
</protein>
<dbReference type="InterPro" id="IPR017867">
    <property type="entry name" value="Tyr_phospatase_low_mol_wt"/>
</dbReference>
<evidence type="ECO:0000256" key="4">
    <source>
        <dbReference type="ARBA" id="ARBA00022912"/>
    </source>
</evidence>
<evidence type="ECO:0000256" key="3">
    <source>
        <dbReference type="ARBA" id="ARBA00022801"/>
    </source>
</evidence>
<dbReference type="SMART" id="SM00226">
    <property type="entry name" value="LMWPc"/>
    <property type="match status" value="1"/>
</dbReference>
<dbReference type="InterPro" id="IPR023485">
    <property type="entry name" value="Ptyr_pPase"/>
</dbReference>
<comment type="similarity">
    <text evidence="1">Belongs to the low molecular weight phosphotyrosine protein phosphatase family.</text>
</comment>
<organism evidence="7 8">
    <name type="scientific">Mycobacterium talmoniae</name>
    <dbReference type="NCBI Taxonomy" id="1858794"/>
    <lineage>
        <taxon>Bacteria</taxon>
        <taxon>Bacillati</taxon>
        <taxon>Actinomycetota</taxon>
        <taxon>Actinomycetes</taxon>
        <taxon>Mycobacteriales</taxon>
        <taxon>Mycobacteriaceae</taxon>
        <taxon>Mycobacterium</taxon>
    </lineage>
</organism>
<dbReference type="InterPro" id="IPR036196">
    <property type="entry name" value="Ptyr_pPase_sf"/>
</dbReference>
<proteinExistence type="inferred from homology"/>
<dbReference type="SUPFAM" id="SSF52788">
    <property type="entry name" value="Phosphotyrosine protein phosphatases I"/>
    <property type="match status" value="1"/>
</dbReference>
<feature type="active site" description="Proton donor" evidence="5">
    <location>
        <position position="146"/>
    </location>
</feature>
<dbReference type="AlphaFoldDB" id="A0A2S8BK85"/>
<feature type="active site" description="Nucleophile" evidence="5">
    <location>
        <position position="31"/>
    </location>
</feature>
<dbReference type="InterPro" id="IPR050438">
    <property type="entry name" value="LMW_PTPase"/>
</dbReference>
<dbReference type="EC" id="3.1.3.48" evidence="2"/>
<dbReference type="Proteomes" id="UP000238296">
    <property type="component" value="Unassembled WGS sequence"/>
</dbReference>
<dbReference type="PANTHER" id="PTHR11717:SF7">
    <property type="entry name" value="LOW MOLECULAR WEIGHT PHOSPHOTYROSINE PROTEIN PHOSPHATASE"/>
    <property type="match status" value="1"/>
</dbReference>
<evidence type="ECO:0000256" key="2">
    <source>
        <dbReference type="ARBA" id="ARBA00013064"/>
    </source>
</evidence>
<sequence length="182" mass="20025">MSERPTPPQALPGLHRRRAVSDPKLHITFVCTGNICRSPMAEKMFAAQIAQRGLGDAVRVTSAGTGDWHVDSGADERANRVLRAHGYPTEHRAAQVGADHLDADLVIALGRNHVRLLHQLGVDPDRIRMLRSFDPRSGAHALDVEDPYYGDQADFEDTYTVIDAALPGLHAWVDDRLSNGQH</sequence>
<keyword evidence="3 7" id="KW-0378">Hydrolase</keyword>
<dbReference type="PANTHER" id="PTHR11717">
    <property type="entry name" value="LOW MOLECULAR WEIGHT PROTEIN TYROSINE PHOSPHATASE"/>
    <property type="match status" value="1"/>
</dbReference>
<dbReference type="PRINTS" id="PR00719">
    <property type="entry name" value="LMWPTPASE"/>
</dbReference>
<evidence type="ECO:0000256" key="1">
    <source>
        <dbReference type="ARBA" id="ARBA00011063"/>
    </source>
</evidence>